<keyword evidence="1" id="KW-0812">Transmembrane</keyword>
<dbReference type="Proteomes" id="UP000233564">
    <property type="component" value="Unassembled WGS sequence"/>
</dbReference>
<feature type="transmembrane region" description="Helical" evidence="1">
    <location>
        <begin position="20"/>
        <end position="40"/>
    </location>
</feature>
<keyword evidence="1" id="KW-0472">Membrane</keyword>
<organism evidence="2 3">
    <name type="scientific">Pseudomonas fluorescens</name>
    <dbReference type="NCBI Taxonomy" id="294"/>
    <lineage>
        <taxon>Bacteria</taxon>
        <taxon>Pseudomonadati</taxon>
        <taxon>Pseudomonadota</taxon>
        <taxon>Gammaproteobacteria</taxon>
        <taxon>Pseudomonadales</taxon>
        <taxon>Pseudomonadaceae</taxon>
        <taxon>Pseudomonas</taxon>
    </lineage>
</organism>
<proteinExistence type="predicted"/>
<protein>
    <recommendedName>
        <fullName evidence="4">Transmembrane protein</fullName>
    </recommendedName>
</protein>
<evidence type="ECO:0000256" key="1">
    <source>
        <dbReference type="SAM" id="Phobius"/>
    </source>
</evidence>
<dbReference type="EMBL" id="NVXX01000037">
    <property type="protein sequence ID" value="PKH16615.1"/>
    <property type="molecule type" value="Genomic_DNA"/>
</dbReference>
<name>A0A2N1DZ40_PSEFL</name>
<feature type="transmembrane region" description="Helical" evidence="1">
    <location>
        <begin position="52"/>
        <end position="77"/>
    </location>
</feature>
<evidence type="ECO:0000313" key="3">
    <source>
        <dbReference type="Proteomes" id="UP000233564"/>
    </source>
</evidence>
<evidence type="ECO:0008006" key="4">
    <source>
        <dbReference type="Google" id="ProtNLM"/>
    </source>
</evidence>
<dbReference type="AlphaFoldDB" id="A0A2N1DZ40"/>
<reference evidence="2 3" key="1">
    <citation type="submission" date="2017-08" db="EMBL/GenBank/DDBJ databases">
        <authorList>
            <person name="de Groot N.N."/>
        </authorList>
    </citation>
    <scope>NUCLEOTIDE SEQUENCE [LARGE SCALE GENOMIC DNA]</scope>
    <source>
        <strain evidence="2 3">PfR 37</strain>
    </source>
</reference>
<gene>
    <name evidence="2" type="ORF">CIB54_21445</name>
</gene>
<sequence>MLWAARIGMRTVLMASIPEWTTYITAGCVVGLIFAAKAFYSRPAQQTSARAVDPFFGGFCLGFACSLNIYAVCAYLLPGDVIHYESAYEITYPGPAAGKFSRCEAGLRIKDINTGRWTELCTNPSDLDKQRQRGMDAVWVTARANTVGSYIVGYQFIFKGSLAESLGLSATHTSPPPG</sequence>
<evidence type="ECO:0000313" key="2">
    <source>
        <dbReference type="EMBL" id="PKH16615.1"/>
    </source>
</evidence>
<keyword evidence="1" id="KW-1133">Transmembrane helix</keyword>
<comment type="caution">
    <text evidence="2">The sequence shown here is derived from an EMBL/GenBank/DDBJ whole genome shotgun (WGS) entry which is preliminary data.</text>
</comment>
<accession>A0A2N1DZ40</accession>